<dbReference type="RefSeq" id="XP_067179782.1">
    <property type="nucleotide sequence ID" value="XM_067323147.1"/>
</dbReference>
<dbReference type="OrthoDB" id="266271at2759"/>
<comment type="caution">
    <text evidence="3">The sequence shown here is derived from an EMBL/GenBank/DDBJ whole genome shotgun (WGS) entry which is preliminary data.</text>
</comment>
<keyword evidence="4" id="KW-1185">Reference proteome</keyword>
<feature type="domain" description="Trypanosoma Tc-38 (p38) protein" evidence="2">
    <location>
        <begin position="239"/>
        <end position="306"/>
    </location>
</feature>
<name>A0A836GZH1_9TRYP</name>
<dbReference type="Pfam" id="PF20054">
    <property type="entry name" value="Tc-38"/>
    <property type="match status" value="1"/>
</dbReference>
<dbReference type="SMR" id="A0A836GZH1"/>
<feature type="compositionally biased region" description="Basic and acidic residues" evidence="1">
    <location>
        <begin position="137"/>
        <end position="154"/>
    </location>
</feature>
<feature type="region of interest" description="Disordered" evidence="1">
    <location>
        <begin position="184"/>
        <end position="233"/>
    </location>
</feature>
<dbReference type="KEGG" id="lmat:92515659"/>
<proteinExistence type="predicted"/>
<evidence type="ECO:0000313" key="3">
    <source>
        <dbReference type="EMBL" id="KAG5481989.1"/>
    </source>
</evidence>
<evidence type="ECO:0000259" key="2">
    <source>
        <dbReference type="Pfam" id="PF20054"/>
    </source>
</evidence>
<dbReference type="GeneID" id="92515659"/>
<dbReference type="InterPro" id="IPR045399">
    <property type="entry name" value="Tc-38"/>
</dbReference>
<dbReference type="Proteomes" id="UP000673552">
    <property type="component" value="Unassembled WGS sequence"/>
</dbReference>
<evidence type="ECO:0000256" key="1">
    <source>
        <dbReference type="SAM" id="MobiDB-lite"/>
    </source>
</evidence>
<organism evidence="3 4">
    <name type="scientific">Leishmania martiniquensis</name>
    <dbReference type="NCBI Taxonomy" id="1580590"/>
    <lineage>
        <taxon>Eukaryota</taxon>
        <taxon>Discoba</taxon>
        <taxon>Euglenozoa</taxon>
        <taxon>Kinetoplastea</taxon>
        <taxon>Metakinetoplastina</taxon>
        <taxon>Trypanosomatida</taxon>
        <taxon>Trypanosomatidae</taxon>
        <taxon>Leishmaniinae</taxon>
        <taxon>Leishmania</taxon>
    </lineage>
</organism>
<protein>
    <recommendedName>
        <fullName evidence="2">Trypanosoma Tc-38 (p38) protein domain-containing protein</fullName>
    </recommendedName>
</protein>
<reference evidence="4" key="2">
    <citation type="journal article" date="2021" name="Sci. Data">
        <title>Chromosome-scale genome sequencing, assembly and annotation of six genomes from subfamily Leishmaniinae.</title>
        <authorList>
            <person name="Almutairi H."/>
            <person name="Urbaniak M.D."/>
            <person name="Bates M.D."/>
            <person name="Jariyapan N."/>
            <person name="Kwakye-Nuako G."/>
            <person name="Thomaz Soccol V."/>
            <person name="Al-Salem W.S."/>
            <person name="Dillon R.J."/>
            <person name="Bates P.A."/>
            <person name="Gatherer D."/>
        </authorList>
    </citation>
    <scope>NUCLEOTIDE SEQUENCE [LARGE SCALE GENOMIC DNA]</scope>
</reference>
<evidence type="ECO:0000313" key="4">
    <source>
        <dbReference type="Proteomes" id="UP000673552"/>
    </source>
</evidence>
<feature type="region of interest" description="Disordered" evidence="1">
    <location>
        <begin position="535"/>
        <end position="555"/>
    </location>
</feature>
<dbReference type="AlphaFoldDB" id="A0A836GZH1"/>
<reference evidence="4" key="1">
    <citation type="journal article" date="2021" name="Microbiol. Resour. Announc.">
        <title>LGAAP: Leishmaniinae Genome Assembly and Annotation Pipeline.</title>
        <authorList>
            <person name="Almutairi H."/>
            <person name="Urbaniak M.D."/>
            <person name="Bates M.D."/>
            <person name="Jariyapan N."/>
            <person name="Kwakye-Nuako G."/>
            <person name="Thomaz-Soccol V."/>
            <person name="Al-Salem W.S."/>
            <person name="Dillon R.J."/>
            <person name="Bates P.A."/>
            <person name="Gatherer D."/>
        </authorList>
    </citation>
    <scope>NUCLEOTIDE SEQUENCE [LARGE SCALE GENOMIC DNA]</scope>
</reference>
<dbReference type="EMBL" id="JAFEUZ010000016">
    <property type="protein sequence ID" value="KAG5481989.1"/>
    <property type="molecule type" value="Genomic_DNA"/>
</dbReference>
<sequence length="650" mass="69138">MFRTCLAAQHLRAGCAAAQVMAPAAAFRPSRTLRLYTNGLAGMEPRRPAPLRDRCGSMDDLNVGTEGKDAHHLLIEGDKPGRSVSVAHTDAVANQATAALRSLLECSRPSSSAVSADGEGETQLTDAGAPAAHTRVHGADEVRRGVGEPRDHSELPAAGSGDAVEGSGVSNGEEELLESAEAFADDTEAEEKEWAAAAAKADSQPHWTAAQKPEGAGEQQPAHPGATPHGAGEPVNLYGARYWGSMADSLQSAAEARGFISPFWSPRAAFEKIGATVTAKEEDATVVQTCTPGVVRLFNLEQTTLAAEHRASTVMEVLAHLRVLRYYPASCHRKSVFIDMQPLDLAGNGFSHGRGSAITHSRHFLRFQRESPYWISDREVRAIGAVVRPEEVELYALAPTRLHLPFHQNTARADAGAGLSDDGGAGAATVSVSGGAASPSPGPLMERFYSVAQLDDPQRFAELNPVRDRLARCFNSRGSRYKCCTTWLMWEYCARYHFPLAGTPCIVFLTMEKIHQLGGSVMPIKRHPISRKHAGGVADTAAAAGSSSSSTWPPLSTTPSSFEEISVARACGGADTGTCSGHNARGGADGTSATAPDAGVLPPPFTMEVQGDVVSLFNVMQTNIADLVLARVGDMRTMELSKWRSRYYCV</sequence>
<feature type="region of interest" description="Disordered" evidence="1">
    <location>
        <begin position="110"/>
        <end position="172"/>
    </location>
</feature>
<gene>
    <name evidence="3" type="ORF">LSCM1_05702</name>
</gene>
<accession>A0A836GZH1</accession>